<dbReference type="STRING" id="476652.DEAC_c09540"/>
<dbReference type="EMBL" id="LDZY01000003">
    <property type="protein sequence ID" value="KLU67020.1"/>
    <property type="molecule type" value="Genomic_DNA"/>
</dbReference>
<protein>
    <recommendedName>
        <fullName evidence="4">ATPase</fullName>
    </recommendedName>
</protein>
<dbReference type="SUPFAM" id="SSF52540">
    <property type="entry name" value="P-loop containing nucleoside triphosphate hydrolases"/>
    <property type="match status" value="1"/>
</dbReference>
<accession>A0A0J1FUB6</accession>
<dbReference type="RefSeq" id="WP_047808871.1">
    <property type="nucleotide sequence ID" value="NZ_LDZY01000003.1"/>
</dbReference>
<gene>
    <name evidence="2" type="ORF">DEAC_c09540</name>
</gene>
<keyword evidence="3" id="KW-1185">Reference proteome</keyword>
<dbReference type="PATRIC" id="fig|476652.3.peg.983"/>
<evidence type="ECO:0000313" key="3">
    <source>
        <dbReference type="Proteomes" id="UP000036356"/>
    </source>
</evidence>
<dbReference type="InterPro" id="IPR027417">
    <property type="entry name" value="P-loop_NTPase"/>
</dbReference>
<evidence type="ECO:0008006" key="4">
    <source>
        <dbReference type="Google" id="ProtNLM"/>
    </source>
</evidence>
<evidence type="ECO:0000256" key="1">
    <source>
        <dbReference type="SAM" id="Coils"/>
    </source>
</evidence>
<proteinExistence type="predicted"/>
<sequence length="348" mass="39713">MGNKTGVRHYFGEGITTRGYISLLPNMMPNWQRVYVLLGGLGTGKSTLIKVIGLELLDRGYEIDFMRSARDPDSMAGFIMPRMGLVMLDMMEISPLRWRAPGVVETFIDFNHFCDEQKLEKQRLHILKLETQLQLLQQNVEEELAAELSSLIGRSTARKHKGEDMSWILSNSAHLKVKKENTGPWPLAENAVKLLQKSSINPYFLHGLTAEGWLNLAPYFLMDFDQIRLEGDETLDALDWVLSEAQQLGQLIEIVLHPLNPDEVIGIVFPERHLAIWQGNPDNLADQGLERPFGEKLIEALAVWQTHRSQLKAYYTETVDFERLDGYRETILNNILGDLKLMGDLKRV</sequence>
<comment type="caution">
    <text evidence="2">The sequence shown here is derived from an EMBL/GenBank/DDBJ whole genome shotgun (WGS) entry which is preliminary data.</text>
</comment>
<organism evidence="2 3">
    <name type="scientific">Desulfosporosinus acididurans</name>
    <dbReference type="NCBI Taxonomy" id="476652"/>
    <lineage>
        <taxon>Bacteria</taxon>
        <taxon>Bacillati</taxon>
        <taxon>Bacillota</taxon>
        <taxon>Clostridia</taxon>
        <taxon>Eubacteriales</taxon>
        <taxon>Desulfitobacteriaceae</taxon>
        <taxon>Desulfosporosinus</taxon>
    </lineage>
</organism>
<dbReference type="Proteomes" id="UP000036356">
    <property type="component" value="Unassembled WGS sequence"/>
</dbReference>
<keyword evidence="1" id="KW-0175">Coiled coil</keyword>
<feature type="coiled-coil region" evidence="1">
    <location>
        <begin position="119"/>
        <end position="146"/>
    </location>
</feature>
<evidence type="ECO:0000313" key="2">
    <source>
        <dbReference type="EMBL" id="KLU67020.1"/>
    </source>
</evidence>
<dbReference type="AlphaFoldDB" id="A0A0J1FUB6"/>
<name>A0A0J1FUB6_9FIRM</name>
<reference evidence="2 3" key="1">
    <citation type="submission" date="2015-06" db="EMBL/GenBank/DDBJ databases">
        <title>Draft genome of the moderately acidophilic sulfate reducer Candidatus Desulfosporosinus acididurans strain M1.</title>
        <authorList>
            <person name="Poehlein A."/>
            <person name="Petzsch P."/>
            <person name="Johnson B.D."/>
            <person name="Schloemann M."/>
            <person name="Daniel R."/>
            <person name="Muehling M."/>
        </authorList>
    </citation>
    <scope>NUCLEOTIDE SEQUENCE [LARGE SCALE GENOMIC DNA]</scope>
    <source>
        <strain evidence="2 3">M1</strain>
    </source>
</reference>